<evidence type="ECO:0008006" key="4">
    <source>
        <dbReference type="Google" id="ProtNLM"/>
    </source>
</evidence>
<evidence type="ECO:0000313" key="3">
    <source>
        <dbReference type="Proteomes" id="UP001277471"/>
    </source>
</evidence>
<dbReference type="InterPro" id="IPR019734">
    <property type="entry name" value="TPR_rpt"/>
</dbReference>
<dbReference type="Gene3D" id="1.25.40.10">
    <property type="entry name" value="Tetratricopeptide repeat domain"/>
    <property type="match status" value="2"/>
</dbReference>
<protein>
    <recommendedName>
        <fullName evidence="4">Tetratricopeptide repeat protein</fullName>
    </recommendedName>
</protein>
<dbReference type="RefSeq" id="WP_143265672.1">
    <property type="nucleotide sequence ID" value="NZ_CP012919.1"/>
</dbReference>
<dbReference type="EMBL" id="JAWXYC010000006">
    <property type="protein sequence ID" value="MDX5955823.1"/>
    <property type="molecule type" value="Genomic_DNA"/>
</dbReference>
<proteinExistence type="predicted"/>
<gene>
    <name evidence="2" type="ORF">SIM66_32135</name>
</gene>
<reference evidence="2 3" key="1">
    <citation type="submission" date="2023-11" db="EMBL/GenBank/DDBJ databases">
        <title>MicrobeMod: A computational toolkit for identifying prokaryotic methylation and restriction-modification with nanopore sequencing.</title>
        <authorList>
            <person name="Crits-Christoph A."/>
            <person name="Kang S.C."/>
            <person name="Lee H."/>
            <person name="Ostrov N."/>
        </authorList>
    </citation>
    <scope>NUCLEOTIDE SEQUENCE [LARGE SCALE GENOMIC DNA]</scope>
    <source>
        <strain evidence="2 3">ATCC 29145</strain>
    </source>
</reference>
<dbReference type="SUPFAM" id="SSF48452">
    <property type="entry name" value="TPR-like"/>
    <property type="match status" value="1"/>
</dbReference>
<dbReference type="Proteomes" id="UP001277471">
    <property type="component" value="Unassembled WGS sequence"/>
</dbReference>
<name>A0ABU4PDZ8_AZOBR</name>
<dbReference type="SMART" id="SM00028">
    <property type="entry name" value="TPR"/>
    <property type="match status" value="2"/>
</dbReference>
<organism evidence="2 3">
    <name type="scientific">Azospirillum brasilense</name>
    <dbReference type="NCBI Taxonomy" id="192"/>
    <lineage>
        <taxon>Bacteria</taxon>
        <taxon>Pseudomonadati</taxon>
        <taxon>Pseudomonadota</taxon>
        <taxon>Alphaproteobacteria</taxon>
        <taxon>Rhodospirillales</taxon>
        <taxon>Azospirillaceae</taxon>
        <taxon>Azospirillum</taxon>
    </lineage>
</organism>
<evidence type="ECO:0000256" key="1">
    <source>
        <dbReference type="PROSITE-ProRule" id="PRU00339"/>
    </source>
</evidence>
<sequence length="405" mass="43352">MSSGDALHRPASVAPPMPEQVEAWRQSIRRDTFANYQLEMAVALCREGSQAAAVEAFRRAIAIMPESAEAHAGLVETLEAMDQDAAAAEARRAAAALDMDLEATGCVRLGLLDLRDRRPDAMRERGRRALVLKPGHPPAEMLVWFAGMLEETPAALPAGAASPGREMASLGAEAGFLGMEWAGRSRHDLAEPLLRFGLFHEENPVRLREAAIACQIRFALDDAAGFLARACALDPVDSAAAFSLVLTDIVRGRPDAVAATLDSVAERQPDALPVVFHRCLFDLVRGRPADALERGAASPHGGRGSILALQGLALIALGEAERAEPLLRQALVVDPQMLHGLLDAAIGLHMLGRIAEAEEVRRRATAHHRGAMVPFLAAVRRWVGEETMRFLGVPEGALPGPARPA</sequence>
<dbReference type="GeneID" id="56449492"/>
<accession>A0ABU4PDZ8</accession>
<dbReference type="InterPro" id="IPR011990">
    <property type="entry name" value="TPR-like_helical_dom_sf"/>
</dbReference>
<dbReference type="PROSITE" id="PS50005">
    <property type="entry name" value="TPR"/>
    <property type="match status" value="1"/>
</dbReference>
<evidence type="ECO:0000313" key="2">
    <source>
        <dbReference type="EMBL" id="MDX5955823.1"/>
    </source>
</evidence>
<keyword evidence="1" id="KW-0802">TPR repeat</keyword>
<keyword evidence="3" id="KW-1185">Reference proteome</keyword>
<comment type="caution">
    <text evidence="2">The sequence shown here is derived from an EMBL/GenBank/DDBJ whole genome shotgun (WGS) entry which is preliminary data.</text>
</comment>
<feature type="repeat" description="TPR" evidence="1">
    <location>
        <begin position="34"/>
        <end position="67"/>
    </location>
</feature>